<dbReference type="Proteomes" id="UP000000771">
    <property type="component" value="Chromosome"/>
</dbReference>
<name>C7M3E3_ACIFD</name>
<feature type="domain" description="WYL" evidence="1">
    <location>
        <begin position="437"/>
        <end position="501"/>
    </location>
</feature>
<dbReference type="eggNOG" id="COG2378">
    <property type="taxonomic scope" value="Bacteria"/>
</dbReference>
<keyword evidence="4" id="KW-1185">Reference proteome</keyword>
<dbReference type="AlphaFoldDB" id="C7M3E3"/>
<dbReference type="STRING" id="525909.Afer_0583"/>
<dbReference type="PANTHER" id="PTHR34580">
    <property type="match status" value="1"/>
</dbReference>
<dbReference type="EMBL" id="CP001631">
    <property type="protein sequence ID" value="ACU53537.1"/>
    <property type="molecule type" value="Genomic_DNA"/>
</dbReference>
<evidence type="ECO:0008006" key="5">
    <source>
        <dbReference type="Google" id="ProtNLM"/>
    </source>
</evidence>
<evidence type="ECO:0000313" key="3">
    <source>
        <dbReference type="EMBL" id="ACU53537.1"/>
    </source>
</evidence>
<dbReference type="InterPro" id="IPR043839">
    <property type="entry name" value="PafC_HTH"/>
</dbReference>
<dbReference type="PANTHER" id="PTHR34580:SF1">
    <property type="entry name" value="PROTEIN PAFC"/>
    <property type="match status" value="1"/>
</dbReference>
<evidence type="ECO:0000259" key="2">
    <source>
        <dbReference type="Pfam" id="PF19187"/>
    </source>
</evidence>
<dbReference type="InterPro" id="IPR051534">
    <property type="entry name" value="CBASS_pafABC_assoc_protein"/>
</dbReference>
<dbReference type="InterPro" id="IPR026881">
    <property type="entry name" value="WYL_dom"/>
</dbReference>
<proteinExistence type="predicted"/>
<reference evidence="3 4" key="1">
    <citation type="journal article" date="2009" name="Stand. Genomic Sci.">
        <title>Complete genome sequence of Acidimicrobium ferrooxidans type strain (ICP).</title>
        <authorList>
            <person name="Clum A."/>
            <person name="Nolan M."/>
            <person name="Lang E."/>
            <person name="Glavina Del Rio T."/>
            <person name="Tice H."/>
            <person name="Copeland A."/>
            <person name="Cheng J.F."/>
            <person name="Lucas S."/>
            <person name="Chen F."/>
            <person name="Bruce D."/>
            <person name="Goodwin L."/>
            <person name="Pitluck S."/>
            <person name="Ivanova N."/>
            <person name="Mavrommatis K."/>
            <person name="Mikhailova N."/>
            <person name="Pati A."/>
            <person name="Chen A."/>
            <person name="Palaniappan K."/>
            <person name="Goker M."/>
            <person name="Spring S."/>
            <person name="Land M."/>
            <person name="Hauser L."/>
            <person name="Chang Y.J."/>
            <person name="Jeffries C.C."/>
            <person name="Chain P."/>
            <person name="Bristow J."/>
            <person name="Eisen J.A."/>
            <person name="Markowitz V."/>
            <person name="Hugenholtz P."/>
            <person name="Kyrpides N.C."/>
            <person name="Klenk H.P."/>
            <person name="Lapidus A."/>
        </authorList>
    </citation>
    <scope>NUCLEOTIDE SEQUENCE [LARGE SCALE GENOMIC DNA]</scope>
    <source>
        <strain evidence="4">DSM 10331 / JCM 15462 / NBRC 103882 / ICP</strain>
    </source>
</reference>
<accession>C7M3E3</accession>
<feature type="domain" description="WYL" evidence="1">
    <location>
        <begin position="133"/>
        <end position="188"/>
    </location>
</feature>
<dbReference type="OrthoDB" id="3268930at2"/>
<dbReference type="KEGG" id="afo:Afer_0583"/>
<evidence type="ECO:0000259" key="1">
    <source>
        <dbReference type="Pfam" id="PF13280"/>
    </source>
</evidence>
<dbReference type="HOGENOM" id="CLU_456085_0_0_11"/>
<protein>
    <recommendedName>
        <fullName evidence="5">WYL domain-containing protein</fullName>
    </recommendedName>
</protein>
<organism evidence="3 4">
    <name type="scientific">Acidimicrobium ferrooxidans (strain DSM 10331 / JCM 15462 / NBRC 103882 / ICP)</name>
    <dbReference type="NCBI Taxonomy" id="525909"/>
    <lineage>
        <taxon>Bacteria</taxon>
        <taxon>Bacillati</taxon>
        <taxon>Actinomycetota</taxon>
        <taxon>Acidimicrobiia</taxon>
        <taxon>Acidimicrobiales</taxon>
        <taxon>Acidimicrobiaceae</taxon>
        <taxon>Acidimicrobium</taxon>
    </lineage>
</organism>
<dbReference type="PROSITE" id="PS52050">
    <property type="entry name" value="WYL"/>
    <property type="match status" value="2"/>
</dbReference>
<feature type="domain" description="PafC HTH" evidence="2">
    <location>
        <begin position="308"/>
        <end position="418"/>
    </location>
</feature>
<dbReference type="Pfam" id="PF19187">
    <property type="entry name" value="HTH_PafC"/>
    <property type="match status" value="1"/>
</dbReference>
<evidence type="ECO:0000313" key="4">
    <source>
        <dbReference type="Proteomes" id="UP000000771"/>
    </source>
</evidence>
<gene>
    <name evidence="3" type="ordered locus">Afer_0583</name>
</gene>
<dbReference type="Pfam" id="PF13280">
    <property type="entry name" value="WYL"/>
    <property type="match status" value="2"/>
</dbReference>
<dbReference type="RefSeq" id="WP_015798032.1">
    <property type="nucleotide sequence ID" value="NC_013124.1"/>
</dbReference>
<sequence length="598" mass="63882">MVDVALERLVNVVTLLAEHPTPLERDEIVRTVPGFPASDAASARAFERVKETARSLGIEIETVTLPGRSRVGYRLRPTTWQLELDDAEVAALEAALGAVWVAGVEPGLARIGLAVGAVPARGRRSSLLDAPPAIVTAIAERAVIEIGYRGERRRLAPVGIGARWGHAYLVAADDDGVIKTFRVDRIDEPIVVLEAHHEIAPVPIDEVLPRHPRELVIDRPVQVTVQGPPERLAAVGADPETGSLRAANLDVVLADVLLHDLALVGPQLARERLADRLATAERALAATPTAKVPRAGVERTNLATRYAMLQTMLRVLGERGRAPLSELAAVAGTTRELAAELLETASLCGLPPYSPDVLLEVLVDDPDGEVEARLERTPPRGSLAIEEAVSVGATLEALREALGGTLPPVLDRLRARIAEGLGVVPRLVTEPGERASLVTVHEAIVLGACLRFRYAPIGAPSGERRVRPREVHALDGVWYLDAVTSDGRIRTFRLDRMSELVVEAGCDIEESDRSPATTTVSFVVDVPRALEPLAEYLLGSAAEAVQGGVLVRAHSIGWAARVVVALGATPVAGPATLFDEARAVLAAARRRLEADRDD</sequence>